<evidence type="ECO:0000313" key="8">
    <source>
        <dbReference type="EMBL" id="KFA88333.1"/>
    </source>
</evidence>
<keyword evidence="3 5" id="KW-0699">rRNA-binding</keyword>
<comment type="similarity">
    <text evidence="3 4">Belongs to the universal ribosomal protein uL6 family.</text>
</comment>
<feature type="domain" description="Large ribosomal subunit protein uL6 alpha-beta" evidence="7">
    <location>
        <begin position="92"/>
        <end position="174"/>
    </location>
</feature>
<evidence type="ECO:0000313" key="9">
    <source>
        <dbReference type="Proteomes" id="UP000028547"/>
    </source>
</evidence>
<dbReference type="Pfam" id="PF00347">
    <property type="entry name" value="Ribosomal_L6"/>
    <property type="match status" value="2"/>
</dbReference>
<dbReference type="AlphaFoldDB" id="A0A084SIP8"/>
<dbReference type="SUPFAM" id="SSF56053">
    <property type="entry name" value="Ribosomal protein L6"/>
    <property type="match status" value="2"/>
</dbReference>
<dbReference type="HAMAP" id="MF_01365_B">
    <property type="entry name" value="Ribosomal_uL6_B"/>
    <property type="match status" value="1"/>
</dbReference>
<dbReference type="InterPro" id="IPR036789">
    <property type="entry name" value="Ribosomal_uL6-like_a/b-dom_sf"/>
</dbReference>
<feature type="domain" description="Large ribosomal subunit protein uL6 alpha-beta" evidence="7">
    <location>
        <begin position="14"/>
        <end position="83"/>
    </location>
</feature>
<keyword evidence="2 3" id="KW-0687">Ribonucleoprotein</keyword>
<dbReference type="EMBL" id="JPMI01000295">
    <property type="protein sequence ID" value="KFA88333.1"/>
    <property type="molecule type" value="Genomic_DNA"/>
</dbReference>
<proteinExistence type="inferred from homology"/>
<evidence type="ECO:0000256" key="5">
    <source>
        <dbReference type="RuleBase" id="RU003870"/>
    </source>
</evidence>
<dbReference type="PIRSF" id="PIRSF002162">
    <property type="entry name" value="Ribosomal_L6"/>
    <property type="match status" value="1"/>
</dbReference>
<evidence type="ECO:0000259" key="7">
    <source>
        <dbReference type="Pfam" id="PF00347"/>
    </source>
</evidence>
<evidence type="ECO:0000256" key="3">
    <source>
        <dbReference type="HAMAP-Rule" id="MF_01365"/>
    </source>
</evidence>
<dbReference type="NCBIfam" id="TIGR03654">
    <property type="entry name" value="L6_bact"/>
    <property type="match status" value="1"/>
</dbReference>
<protein>
    <recommendedName>
        <fullName evidence="3">Large ribosomal subunit protein uL6</fullName>
    </recommendedName>
</protein>
<name>A0A084SIP8_9BACT</name>
<feature type="region of interest" description="Disordered" evidence="6">
    <location>
        <begin position="167"/>
        <end position="189"/>
    </location>
</feature>
<comment type="subunit">
    <text evidence="3">Part of the 50S ribosomal subunit.</text>
</comment>
<gene>
    <name evidence="3" type="primary">rplF</name>
    <name evidence="8" type="ORF">Q664_41795</name>
</gene>
<evidence type="ECO:0000256" key="6">
    <source>
        <dbReference type="SAM" id="MobiDB-lite"/>
    </source>
</evidence>
<evidence type="ECO:0000256" key="1">
    <source>
        <dbReference type="ARBA" id="ARBA00022980"/>
    </source>
</evidence>
<dbReference type="GO" id="GO:0003735">
    <property type="term" value="F:structural constituent of ribosome"/>
    <property type="evidence" value="ECO:0007669"/>
    <property type="project" value="UniProtKB-UniRule"/>
</dbReference>
<dbReference type="PANTHER" id="PTHR11655">
    <property type="entry name" value="60S/50S RIBOSOMAL PROTEIN L6/L9"/>
    <property type="match status" value="1"/>
</dbReference>
<dbReference type="PANTHER" id="PTHR11655:SF14">
    <property type="entry name" value="LARGE RIBOSOMAL SUBUNIT PROTEIN UL6M"/>
    <property type="match status" value="1"/>
</dbReference>
<evidence type="ECO:0000256" key="4">
    <source>
        <dbReference type="RuleBase" id="RU003869"/>
    </source>
</evidence>
<organism evidence="8 9">
    <name type="scientific">Archangium violaceum Cb vi76</name>
    <dbReference type="NCBI Taxonomy" id="1406225"/>
    <lineage>
        <taxon>Bacteria</taxon>
        <taxon>Pseudomonadati</taxon>
        <taxon>Myxococcota</taxon>
        <taxon>Myxococcia</taxon>
        <taxon>Myxococcales</taxon>
        <taxon>Cystobacterineae</taxon>
        <taxon>Archangiaceae</taxon>
        <taxon>Archangium</taxon>
    </lineage>
</organism>
<dbReference type="Proteomes" id="UP000028547">
    <property type="component" value="Unassembled WGS sequence"/>
</dbReference>
<keyword evidence="3 5" id="KW-0694">RNA-binding</keyword>
<reference evidence="8 9" key="1">
    <citation type="submission" date="2014-07" db="EMBL/GenBank/DDBJ databases">
        <title>Draft Genome Sequence of Gephyronic Acid Producer, Cystobacter violaceus Strain Cb vi76.</title>
        <authorList>
            <person name="Stevens D.C."/>
            <person name="Young J."/>
            <person name="Carmichael R."/>
            <person name="Tan J."/>
            <person name="Taylor R.E."/>
        </authorList>
    </citation>
    <scope>NUCLEOTIDE SEQUENCE [LARGE SCALE GENOMIC DNA]</scope>
    <source>
        <strain evidence="8 9">Cb vi76</strain>
    </source>
</reference>
<dbReference type="GO" id="GO:0019843">
    <property type="term" value="F:rRNA binding"/>
    <property type="evidence" value="ECO:0007669"/>
    <property type="project" value="UniProtKB-UniRule"/>
</dbReference>
<dbReference type="Gene3D" id="3.90.930.12">
    <property type="entry name" value="Ribosomal protein L6, alpha-beta domain"/>
    <property type="match status" value="2"/>
</dbReference>
<comment type="function">
    <text evidence="3 5">This protein binds to the 23S rRNA, and is important in its secondary structure. It is located near the subunit interface in the base of the L7/L12 stalk, and near the tRNA binding site of the peptidyltransferase center.</text>
</comment>
<dbReference type="InterPro" id="IPR019906">
    <property type="entry name" value="Ribosomal_uL6_bac-type"/>
</dbReference>
<dbReference type="InterPro" id="IPR002358">
    <property type="entry name" value="Ribosomal_uL6_CS"/>
</dbReference>
<comment type="caution">
    <text evidence="8">The sequence shown here is derived from an EMBL/GenBank/DDBJ whole genome shotgun (WGS) entry which is preliminary data.</text>
</comment>
<dbReference type="GO" id="GO:0022625">
    <property type="term" value="C:cytosolic large ribosomal subunit"/>
    <property type="evidence" value="ECO:0007669"/>
    <property type="project" value="UniProtKB-UniRule"/>
</dbReference>
<dbReference type="InterPro" id="IPR000702">
    <property type="entry name" value="Ribosomal_uL6-like"/>
</dbReference>
<dbReference type="RefSeq" id="WP_043409031.1">
    <property type="nucleotide sequence ID" value="NZ_JPMI01000295.1"/>
</dbReference>
<dbReference type="GO" id="GO:0002181">
    <property type="term" value="P:cytoplasmic translation"/>
    <property type="evidence" value="ECO:0007669"/>
    <property type="project" value="TreeGrafter"/>
</dbReference>
<accession>A0A084SIP8</accession>
<dbReference type="PROSITE" id="PS00525">
    <property type="entry name" value="RIBOSOMAL_L6_1"/>
    <property type="match status" value="1"/>
</dbReference>
<keyword evidence="1 3" id="KW-0689">Ribosomal protein</keyword>
<sequence>MSRIGKLPVKLADKTKATVSGRQVSFEGPKGKMVVQLPAKGVKVTVAGNEVRVEREDESREARSLHGLTRTLLANAAKGVSTGFERRLDIRGVGFRAEVKGKTINMSLGYSHPVVFNLPEGVTAEVDKAARTEDGLPTLGLTLRSADKEALGAAAVKIRALRPPEPYKGKGIKYSTEKIRRKEGKTGTA</sequence>
<dbReference type="InterPro" id="IPR020040">
    <property type="entry name" value="Ribosomal_uL6_a/b-dom"/>
</dbReference>
<evidence type="ECO:0000256" key="2">
    <source>
        <dbReference type="ARBA" id="ARBA00023274"/>
    </source>
</evidence>
<dbReference type="PRINTS" id="PR00059">
    <property type="entry name" value="RIBOSOMALL6"/>
</dbReference>